<proteinExistence type="predicted"/>
<dbReference type="OrthoDB" id="4881550at2"/>
<keyword evidence="2" id="KW-1185">Reference proteome</keyword>
<dbReference type="RefSeq" id="WP_110919575.1">
    <property type="nucleotide sequence ID" value="NZ_PNJG02000002.1"/>
</dbReference>
<protein>
    <recommendedName>
        <fullName evidence="3">Asp23/Gls24 family envelope stress response protein</fullName>
    </recommendedName>
</protein>
<reference evidence="1 2" key="1">
    <citation type="submission" date="2018-10" db="EMBL/GenBank/DDBJ databases">
        <title>Kocuria tytouropygialis sp. nov., isolated from the uropygial gland of an American barn owl (Tyto furcata).</title>
        <authorList>
            <person name="Braun M.S."/>
            <person name="Wang E."/>
            <person name="Zimmermann S."/>
            <person name="Wagner H."/>
            <person name="Wink M."/>
        </authorList>
    </citation>
    <scope>NUCLEOTIDE SEQUENCE [LARGE SCALE GENOMIC DNA]</scope>
    <source>
        <strain evidence="1 2">442</strain>
    </source>
</reference>
<organism evidence="1 2">
    <name type="scientific">Kocuria tytonis</name>
    <dbReference type="NCBI Taxonomy" id="2054280"/>
    <lineage>
        <taxon>Bacteria</taxon>
        <taxon>Bacillati</taxon>
        <taxon>Actinomycetota</taxon>
        <taxon>Actinomycetes</taxon>
        <taxon>Micrococcales</taxon>
        <taxon>Micrococcaceae</taxon>
        <taxon>Kocuria</taxon>
    </lineage>
</organism>
<evidence type="ECO:0000313" key="2">
    <source>
        <dbReference type="Proteomes" id="UP000249516"/>
    </source>
</evidence>
<sequence length="122" mass="12439">MLLAPHPAPATTVVPVVDTAPTGVAPARSVSLSSVARAATLGVQVYPSVASAEFRITGDLEGMHLAVTLVLTPSPENQRIKDEISTELIPGLEIILGASFARTTLDYSVAEPALAAVPAVAA</sequence>
<evidence type="ECO:0008006" key="3">
    <source>
        <dbReference type="Google" id="ProtNLM"/>
    </source>
</evidence>
<accession>A0A495A6V0</accession>
<dbReference type="AlphaFoldDB" id="A0A495A6V0"/>
<dbReference type="EMBL" id="PNJG02000002">
    <property type="protein sequence ID" value="RKQ35082.1"/>
    <property type="molecule type" value="Genomic_DNA"/>
</dbReference>
<comment type="caution">
    <text evidence="1">The sequence shown here is derived from an EMBL/GenBank/DDBJ whole genome shotgun (WGS) entry which is preliminary data.</text>
</comment>
<gene>
    <name evidence="1" type="ORF">C1C97_007390</name>
</gene>
<dbReference type="Proteomes" id="UP000249516">
    <property type="component" value="Unassembled WGS sequence"/>
</dbReference>
<name>A0A495A6V0_9MICC</name>
<evidence type="ECO:0000313" key="1">
    <source>
        <dbReference type="EMBL" id="RKQ35082.1"/>
    </source>
</evidence>